<dbReference type="InterPro" id="IPR049326">
    <property type="entry name" value="Rhodopsin_dom_fungi"/>
</dbReference>
<sequence>MAAFSELSSGALQNFSGCVAMLVIAIIFIALRFYVRSTLRQPPYLTDWLCLVSYLVFVAYAAVIFNHIFNVSKTGAFEGSGVVAGSSDIGGSEAKAFMKASLNYAFFTGIQPSWKKNGLAIELIFTLDITVVKLSILAFYWTLFGVEKIQKQIIWTSTAICLVWWVVFTFLIIFQCRPINYLWDTFGQSDTCISTPKLLLAVELTNLFIDIGILLIPIYAVRHLRLDRNRKFSLLGIFLLGAAVCVTSIVRVTAIWNPPNVMANFQFAKTVLCSTLQLGMAIICGCVPTLGPLFTNAGTRARSWYDSAITRHAATSSSYKMTDGPTGLDRPWADVGGSQYRNTTRSWAGREDETSDSMHHLDPLPPSKIRVQRSIEISK</sequence>
<dbReference type="AlphaFoldDB" id="A0AA35VQS8"/>
<keyword evidence="2 7" id="KW-0812">Transmembrane</keyword>
<feature type="region of interest" description="Disordered" evidence="6">
    <location>
        <begin position="343"/>
        <end position="365"/>
    </location>
</feature>
<feature type="domain" description="Rhodopsin" evidence="8">
    <location>
        <begin position="31"/>
        <end position="295"/>
    </location>
</feature>
<feature type="transmembrane region" description="Helical" evidence="7">
    <location>
        <begin position="153"/>
        <end position="174"/>
    </location>
</feature>
<dbReference type="Proteomes" id="UP001160390">
    <property type="component" value="Unassembled WGS sequence"/>
</dbReference>
<keyword evidence="3 7" id="KW-1133">Transmembrane helix</keyword>
<evidence type="ECO:0000256" key="3">
    <source>
        <dbReference type="ARBA" id="ARBA00022989"/>
    </source>
</evidence>
<evidence type="ECO:0000313" key="9">
    <source>
        <dbReference type="EMBL" id="CAI6098924.1"/>
    </source>
</evidence>
<feature type="transmembrane region" description="Helical" evidence="7">
    <location>
        <begin position="119"/>
        <end position="141"/>
    </location>
</feature>
<dbReference type="PANTHER" id="PTHR33048:SF47">
    <property type="entry name" value="INTEGRAL MEMBRANE PROTEIN-RELATED"/>
    <property type="match status" value="1"/>
</dbReference>
<gene>
    <name evidence="9" type="ORF">CCHLO57077_00002945</name>
</gene>
<evidence type="ECO:0000256" key="5">
    <source>
        <dbReference type="ARBA" id="ARBA00038359"/>
    </source>
</evidence>
<dbReference type="PANTHER" id="PTHR33048">
    <property type="entry name" value="PTH11-LIKE INTEGRAL MEMBRANE PROTEIN (AFU_ORTHOLOGUE AFUA_5G11245)"/>
    <property type="match status" value="1"/>
</dbReference>
<dbReference type="EMBL" id="CABFNP030001299">
    <property type="protein sequence ID" value="CAI6098924.1"/>
    <property type="molecule type" value="Genomic_DNA"/>
</dbReference>
<comment type="caution">
    <text evidence="9">The sequence shown here is derived from an EMBL/GenBank/DDBJ whole genome shotgun (WGS) entry which is preliminary data.</text>
</comment>
<protein>
    <recommendedName>
        <fullName evidence="8">Rhodopsin domain-containing protein</fullName>
    </recommendedName>
</protein>
<feature type="transmembrane region" description="Helical" evidence="7">
    <location>
        <begin position="232"/>
        <end position="256"/>
    </location>
</feature>
<evidence type="ECO:0000313" key="10">
    <source>
        <dbReference type="Proteomes" id="UP001160390"/>
    </source>
</evidence>
<evidence type="ECO:0000256" key="6">
    <source>
        <dbReference type="SAM" id="MobiDB-lite"/>
    </source>
</evidence>
<dbReference type="Pfam" id="PF20684">
    <property type="entry name" value="Fung_rhodopsin"/>
    <property type="match status" value="1"/>
</dbReference>
<keyword evidence="10" id="KW-1185">Reference proteome</keyword>
<organism evidence="9 10">
    <name type="scientific">Clonostachys chloroleuca</name>
    <dbReference type="NCBI Taxonomy" id="1926264"/>
    <lineage>
        <taxon>Eukaryota</taxon>
        <taxon>Fungi</taxon>
        <taxon>Dikarya</taxon>
        <taxon>Ascomycota</taxon>
        <taxon>Pezizomycotina</taxon>
        <taxon>Sordariomycetes</taxon>
        <taxon>Hypocreomycetidae</taxon>
        <taxon>Hypocreales</taxon>
        <taxon>Bionectriaceae</taxon>
        <taxon>Clonostachys</taxon>
    </lineage>
</organism>
<dbReference type="InterPro" id="IPR052337">
    <property type="entry name" value="SAT4-like"/>
</dbReference>
<evidence type="ECO:0000256" key="1">
    <source>
        <dbReference type="ARBA" id="ARBA00004141"/>
    </source>
</evidence>
<comment type="subcellular location">
    <subcellularLocation>
        <location evidence="1">Membrane</location>
        <topology evidence="1">Multi-pass membrane protein</topology>
    </subcellularLocation>
</comment>
<proteinExistence type="inferred from homology"/>
<evidence type="ECO:0000256" key="4">
    <source>
        <dbReference type="ARBA" id="ARBA00023136"/>
    </source>
</evidence>
<feature type="transmembrane region" description="Helical" evidence="7">
    <location>
        <begin position="12"/>
        <end position="35"/>
    </location>
</feature>
<name>A0AA35VQS8_9HYPO</name>
<evidence type="ECO:0000256" key="2">
    <source>
        <dbReference type="ARBA" id="ARBA00022692"/>
    </source>
</evidence>
<dbReference type="GO" id="GO:0016020">
    <property type="term" value="C:membrane"/>
    <property type="evidence" value="ECO:0007669"/>
    <property type="project" value="UniProtKB-SubCell"/>
</dbReference>
<keyword evidence="4 7" id="KW-0472">Membrane</keyword>
<feature type="compositionally biased region" description="Basic and acidic residues" evidence="6">
    <location>
        <begin position="348"/>
        <end position="362"/>
    </location>
</feature>
<accession>A0AA35VQS8</accession>
<feature type="transmembrane region" description="Helical" evidence="7">
    <location>
        <begin position="47"/>
        <end position="69"/>
    </location>
</feature>
<comment type="similarity">
    <text evidence="5">Belongs to the SAT4 family.</text>
</comment>
<evidence type="ECO:0000256" key="7">
    <source>
        <dbReference type="SAM" id="Phobius"/>
    </source>
</evidence>
<feature type="transmembrane region" description="Helical" evidence="7">
    <location>
        <begin position="276"/>
        <end position="295"/>
    </location>
</feature>
<reference evidence="9" key="1">
    <citation type="submission" date="2023-01" db="EMBL/GenBank/DDBJ databases">
        <authorList>
            <person name="Piombo E."/>
        </authorList>
    </citation>
    <scope>NUCLEOTIDE SEQUENCE</scope>
</reference>
<feature type="transmembrane region" description="Helical" evidence="7">
    <location>
        <begin position="198"/>
        <end position="220"/>
    </location>
</feature>
<evidence type="ECO:0000259" key="8">
    <source>
        <dbReference type="Pfam" id="PF20684"/>
    </source>
</evidence>